<evidence type="ECO:0000256" key="4">
    <source>
        <dbReference type="SAM" id="Phobius"/>
    </source>
</evidence>
<dbReference type="SMART" id="SM00369">
    <property type="entry name" value="LRR_TYP"/>
    <property type="match status" value="5"/>
</dbReference>
<keyword evidence="4" id="KW-0812">Transmembrane</keyword>
<dbReference type="Proteomes" id="UP001353858">
    <property type="component" value="Unassembled WGS sequence"/>
</dbReference>
<feature type="transmembrane region" description="Helical" evidence="4">
    <location>
        <begin position="428"/>
        <end position="450"/>
    </location>
</feature>
<reference evidence="7" key="1">
    <citation type="submission" date="2023-01" db="EMBL/GenBank/DDBJ databases">
        <title>Key to firefly adult light organ development and bioluminescence: homeobox transcription factors regulate luciferase expression and transportation to peroxisome.</title>
        <authorList>
            <person name="Fu X."/>
        </authorList>
    </citation>
    <scope>NUCLEOTIDE SEQUENCE [LARGE SCALE GENOMIC DNA]</scope>
</reference>
<evidence type="ECO:0000256" key="3">
    <source>
        <dbReference type="ARBA" id="ARBA00022737"/>
    </source>
</evidence>
<keyword evidence="1" id="KW-0433">Leucine-rich repeat</keyword>
<sequence>MKIQLLIGVILVIRFSTQDQSLLCSHCNCTNTKENTVDVNCTDQFITYNVLYDKSTWVDEKDSPYPLGRVVLKLSDLPDLMDPFPFSNLTYLDLSKNYIRRINDSCFAQFQNMHTLILSDNEIDNLKPDVFKGLRMDGNNYPLRSLKVLKLDNNRLHTLNDDLFEHLEQVLEVLDLSYNPFKVLDLQTTIAIGSIIYLKELDLSYTGIKSIPDSFLHTPKHLKLLDLSGNSFTSVPQGLTDVHTLETLIFNANPIVNLTQENGFKNISTLKTLYFCNMFDLECIGARSISSLEQLSEIHICNNIKLSHIDPAAFSRVEAETEIWPPIKKLNLINNQLTSIDFHLLIHWNNLKELDLRYNPWTCECENQWMVETLMPIYLQINEDIAKQIKCEAPIEMVGLTFYDEYNGTKTMRCLDLYNNRPEQDGTILIGVLIGLLIGIPLVLLIIFAYQRNWFGVCENGPAAYSRKFYRRTRSDEL</sequence>
<evidence type="ECO:0000256" key="5">
    <source>
        <dbReference type="SAM" id="SignalP"/>
    </source>
</evidence>
<protein>
    <recommendedName>
        <fullName evidence="8">Toll-like receptor 3</fullName>
    </recommendedName>
</protein>
<dbReference type="InterPro" id="IPR032675">
    <property type="entry name" value="LRR_dom_sf"/>
</dbReference>
<dbReference type="PANTHER" id="PTHR24369">
    <property type="entry name" value="ANTIGEN BSP, PUTATIVE-RELATED"/>
    <property type="match status" value="1"/>
</dbReference>
<dbReference type="AlphaFoldDB" id="A0AAN7Q3N9"/>
<dbReference type="Pfam" id="PF13855">
    <property type="entry name" value="LRR_8"/>
    <property type="match status" value="3"/>
</dbReference>
<keyword evidence="7" id="KW-1185">Reference proteome</keyword>
<dbReference type="InterPro" id="IPR003591">
    <property type="entry name" value="Leu-rich_rpt_typical-subtyp"/>
</dbReference>
<keyword evidence="4" id="KW-0472">Membrane</keyword>
<dbReference type="GO" id="GO:0005886">
    <property type="term" value="C:plasma membrane"/>
    <property type="evidence" value="ECO:0007669"/>
    <property type="project" value="TreeGrafter"/>
</dbReference>
<gene>
    <name evidence="6" type="ORF">RN001_010896</name>
</gene>
<keyword evidence="2 5" id="KW-0732">Signal</keyword>
<dbReference type="SUPFAM" id="SSF52058">
    <property type="entry name" value="L domain-like"/>
    <property type="match status" value="1"/>
</dbReference>
<evidence type="ECO:0000313" key="6">
    <source>
        <dbReference type="EMBL" id="KAK4878390.1"/>
    </source>
</evidence>
<proteinExistence type="predicted"/>
<dbReference type="PANTHER" id="PTHR24369:SF210">
    <property type="entry name" value="CHAOPTIN-RELATED"/>
    <property type="match status" value="1"/>
</dbReference>
<feature type="chain" id="PRO_5042936969" description="Toll-like receptor 3" evidence="5">
    <location>
        <begin position="20"/>
        <end position="478"/>
    </location>
</feature>
<dbReference type="InterPro" id="IPR001611">
    <property type="entry name" value="Leu-rich_rpt"/>
</dbReference>
<name>A0AAN7Q3N9_9COLE</name>
<keyword evidence="4" id="KW-1133">Transmembrane helix</keyword>
<dbReference type="Gene3D" id="3.80.10.10">
    <property type="entry name" value="Ribonuclease Inhibitor"/>
    <property type="match status" value="3"/>
</dbReference>
<feature type="signal peptide" evidence="5">
    <location>
        <begin position="1"/>
        <end position="19"/>
    </location>
</feature>
<evidence type="ECO:0008006" key="8">
    <source>
        <dbReference type="Google" id="ProtNLM"/>
    </source>
</evidence>
<dbReference type="EMBL" id="JARPUR010000004">
    <property type="protein sequence ID" value="KAK4878390.1"/>
    <property type="molecule type" value="Genomic_DNA"/>
</dbReference>
<evidence type="ECO:0000256" key="2">
    <source>
        <dbReference type="ARBA" id="ARBA00022729"/>
    </source>
</evidence>
<evidence type="ECO:0000313" key="7">
    <source>
        <dbReference type="Proteomes" id="UP001353858"/>
    </source>
</evidence>
<dbReference type="InterPro" id="IPR050541">
    <property type="entry name" value="LRR_TM_domain-containing"/>
</dbReference>
<accession>A0AAN7Q3N9</accession>
<evidence type="ECO:0000256" key="1">
    <source>
        <dbReference type="ARBA" id="ARBA00022614"/>
    </source>
</evidence>
<keyword evidence="3" id="KW-0677">Repeat</keyword>
<dbReference type="PROSITE" id="PS51450">
    <property type="entry name" value="LRR"/>
    <property type="match status" value="1"/>
</dbReference>
<organism evidence="6 7">
    <name type="scientific">Aquatica leii</name>
    <dbReference type="NCBI Taxonomy" id="1421715"/>
    <lineage>
        <taxon>Eukaryota</taxon>
        <taxon>Metazoa</taxon>
        <taxon>Ecdysozoa</taxon>
        <taxon>Arthropoda</taxon>
        <taxon>Hexapoda</taxon>
        <taxon>Insecta</taxon>
        <taxon>Pterygota</taxon>
        <taxon>Neoptera</taxon>
        <taxon>Endopterygota</taxon>
        <taxon>Coleoptera</taxon>
        <taxon>Polyphaga</taxon>
        <taxon>Elateriformia</taxon>
        <taxon>Elateroidea</taxon>
        <taxon>Lampyridae</taxon>
        <taxon>Luciolinae</taxon>
        <taxon>Aquatica</taxon>
    </lineage>
</organism>
<comment type="caution">
    <text evidence="6">The sequence shown here is derived from an EMBL/GenBank/DDBJ whole genome shotgun (WGS) entry which is preliminary data.</text>
</comment>